<accession>A0A9P4U176</accession>
<feature type="compositionally biased region" description="Basic and acidic residues" evidence="3">
    <location>
        <begin position="149"/>
        <end position="159"/>
    </location>
</feature>
<dbReference type="AlphaFoldDB" id="A0A9P4U176"/>
<organism evidence="5 6">
    <name type="scientific">Tothia fuscella</name>
    <dbReference type="NCBI Taxonomy" id="1048955"/>
    <lineage>
        <taxon>Eukaryota</taxon>
        <taxon>Fungi</taxon>
        <taxon>Dikarya</taxon>
        <taxon>Ascomycota</taxon>
        <taxon>Pezizomycotina</taxon>
        <taxon>Dothideomycetes</taxon>
        <taxon>Pleosporomycetidae</taxon>
        <taxon>Venturiales</taxon>
        <taxon>Cylindrosympodiaceae</taxon>
        <taxon>Tothia</taxon>
    </lineage>
</organism>
<dbReference type="Proteomes" id="UP000800235">
    <property type="component" value="Unassembled WGS sequence"/>
</dbReference>
<dbReference type="CDD" id="cd00086">
    <property type="entry name" value="homeodomain"/>
    <property type="match status" value="1"/>
</dbReference>
<keyword evidence="1 2" id="KW-0371">Homeobox</keyword>
<sequence>MDLESIYRQTGGLPPSAFQHEFATTSYVEHDFLQHDLNEYLFDLVENHDYSGDNSGTLYSRHNELDVSQQEEHLPDYCFSRELELGYVADSSDEPESFPLENPTGMLAEVPLDAVNGQLEQPVTPPRQSRNTSKRLQQEAKRLLETHFEKQPYPEKHEMMSMAQKTKLKLKQVKT</sequence>
<dbReference type="InterPro" id="IPR001356">
    <property type="entry name" value="HD"/>
</dbReference>
<keyword evidence="1 2" id="KW-0238">DNA-binding</keyword>
<dbReference type="Gene3D" id="1.10.10.60">
    <property type="entry name" value="Homeodomain-like"/>
    <property type="match status" value="1"/>
</dbReference>
<evidence type="ECO:0000256" key="1">
    <source>
        <dbReference type="PROSITE-ProRule" id="PRU00108"/>
    </source>
</evidence>
<comment type="subcellular location">
    <subcellularLocation>
        <location evidence="1 2">Nucleus</location>
    </subcellularLocation>
</comment>
<keyword evidence="1 2" id="KW-0539">Nucleus</keyword>
<evidence type="ECO:0000313" key="5">
    <source>
        <dbReference type="EMBL" id="KAF2432713.1"/>
    </source>
</evidence>
<dbReference type="InterPro" id="IPR009057">
    <property type="entry name" value="Homeodomain-like_sf"/>
</dbReference>
<dbReference type="PROSITE" id="PS50071">
    <property type="entry name" value="HOMEOBOX_2"/>
    <property type="match status" value="1"/>
</dbReference>
<dbReference type="GO" id="GO:0005634">
    <property type="term" value="C:nucleus"/>
    <property type="evidence" value="ECO:0007669"/>
    <property type="project" value="UniProtKB-SubCell"/>
</dbReference>
<evidence type="ECO:0000259" key="4">
    <source>
        <dbReference type="PROSITE" id="PS50071"/>
    </source>
</evidence>
<feature type="compositionally biased region" description="Basic residues" evidence="3">
    <location>
        <begin position="166"/>
        <end position="175"/>
    </location>
</feature>
<feature type="domain" description="Homeobox" evidence="4">
    <location>
        <begin position="127"/>
        <end position="175"/>
    </location>
</feature>
<feature type="region of interest" description="Disordered" evidence="3">
    <location>
        <begin position="149"/>
        <end position="175"/>
    </location>
</feature>
<dbReference type="SUPFAM" id="SSF46689">
    <property type="entry name" value="Homeodomain-like"/>
    <property type="match status" value="1"/>
</dbReference>
<evidence type="ECO:0000313" key="6">
    <source>
        <dbReference type="Proteomes" id="UP000800235"/>
    </source>
</evidence>
<dbReference type="EMBL" id="MU007024">
    <property type="protein sequence ID" value="KAF2432713.1"/>
    <property type="molecule type" value="Genomic_DNA"/>
</dbReference>
<keyword evidence="6" id="KW-1185">Reference proteome</keyword>
<dbReference type="Pfam" id="PF00046">
    <property type="entry name" value="Homeodomain"/>
    <property type="match status" value="1"/>
</dbReference>
<name>A0A9P4U176_9PEZI</name>
<gene>
    <name evidence="5" type="ORF">EJ08DRAFT_110306</name>
</gene>
<evidence type="ECO:0000256" key="3">
    <source>
        <dbReference type="SAM" id="MobiDB-lite"/>
    </source>
</evidence>
<reference evidence="5" key="1">
    <citation type="journal article" date="2020" name="Stud. Mycol.">
        <title>101 Dothideomycetes genomes: a test case for predicting lifestyles and emergence of pathogens.</title>
        <authorList>
            <person name="Haridas S."/>
            <person name="Albert R."/>
            <person name="Binder M."/>
            <person name="Bloem J."/>
            <person name="Labutti K."/>
            <person name="Salamov A."/>
            <person name="Andreopoulos B."/>
            <person name="Baker S."/>
            <person name="Barry K."/>
            <person name="Bills G."/>
            <person name="Bluhm B."/>
            <person name="Cannon C."/>
            <person name="Castanera R."/>
            <person name="Culley D."/>
            <person name="Daum C."/>
            <person name="Ezra D."/>
            <person name="Gonzalez J."/>
            <person name="Henrissat B."/>
            <person name="Kuo A."/>
            <person name="Liang C."/>
            <person name="Lipzen A."/>
            <person name="Lutzoni F."/>
            <person name="Magnuson J."/>
            <person name="Mondo S."/>
            <person name="Nolan M."/>
            <person name="Ohm R."/>
            <person name="Pangilinan J."/>
            <person name="Park H.-J."/>
            <person name="Ramirez L."/>
            <person name="Alfaro M."/>
            <person name="Sun H."/>
            <person name="Tritt A."/>
            <person name="Yoshinaga Y."/>
            <person name="Zwiers L.-H."/>
            <person name="Turgeon B."/>
            <person name="Goodwin S."/>
            <person name="Spatafora J."/>
            <person name="Crous P."/>
            <person name="Grigoriev I."/>
        </authorList>
    </citation>
    <scope>NUCLEOTIDE SEQUENCE</scope>
    <source>
        <strain evidence="5">CBS 130266</strain>
    </source>
</reference>
<protein>
    <recommendedName>
        <fullName evidence="4">Homeobox domain-containing protein</fullName>
    </recommendedName>
</protein>
<evidence type="ECO:0000256" key="2">
    <source>
        <dbReference type="RuleBase" id="RU000682"/>
    </source>
</evidence>
<comment type="caution">
    <text evidence="5">The sequence shown here is derived from an EMBL/GenBank/DDBJ whole genome shotgun (WGS) entry which is preliminary data.</text>
</comment>
<dbReference type="GO" id="GO:0003677">
    <property type="term" value="F:DNA binding"/>
    <property type="evidence" value="ECO:0007669"/>
    <property type="project" value="UniProtKB-UniRule"/>
</dbReference>
<proteinExistence type="predicted"/>